<dbReference type="OrthoDB" id="17948at2759"/>
<dbReference type="AlphaFoldDB" id="A0A120K1D2"/>
<proteinExistence type="inferred from homology"/>
<dbReference type="PANTHER" id="PTHR13031:SF0">
    <property type="entry name" value="RIBONUCLEASE P PROTEIN SUBUNIT P30"/>
    <property type="match status" value="1"/>
</dbReference>
<dbReference type="STRING" id="45286.A0A120K1D2"/>
<keyword evidence="6" id="KW-1185">Reference proteome</keyword>
<dbReference type="GeneID" id="28721493"/>
<dbReference type="GO" id="GO:0003723">
    <property type="term" value="F:RNA binding"/>
    <property type="evidence" value="ECO:0007669"/>
    <property type="project" value="TreeGrafter"/>
</dbReference>
<dbReference type="RefSeq" id="XP_017986227.1">
    <property type="nucleotide sequence ID" value="XM_018130738.1"/>
</dbReference>
<gene>
    <name evidence="5" type="ORF">AW171_hschr21048</name>
</gene>
<dbReference type="PANTHER" id="PTHR13031">
    <property type="entry name" value="RIBONUCLEASE P SUBUNIT P30"/>
    <property type="match status" value="1"/>
</dbReference>
<dbReference type="GO" id="GO:0008033">
    <property type="term" value="P:tRNA processing"/>
    <property type="evidence" value="ECO:0007669"/>
    <property type="project" value="UniProtKB-KW"/>
</dbReference>
<evidence type="ECO:0000313" key="5">
    <source>
        <dbReference type="EMBL" id="AMD19231.1"/>
    </source>
</evidence>
<accession>A0A120K1D2</accession>
<sequence>MLVDLNIPWPQSSYDVKPTVADIDQLKRTLVTLHTLGYSHVALNFTLAPTVKLPQSKNQRNPIDLSLLEDVCAATTLKLYTRITIVLEGSSNRSVLSSVADVFDVVAVMPTSPNGLAVATASLDMDLLSFEYSKRLPAILKHKAICSCVKRGVKIEIVYSNALRDKHARKQFIINCKNVIRASRSRGLVISSGAQSPVECRNLLGVSSLVNFIGLKQDKCSKAMTELAALVLLKGRLRGCSHRETVVVGSGDPDIVNDQSVRAANPLKIVKRTHSEDIDDDQSLHAERPPKRQLTQPGSS</sequence>
<comment type="similarity">
    <text evidence="2">Belongs to the eukaryotic/archaeal RNase P protein component 3 family.</text>
</comment>
<name>A0A120K1D2_9SACH</name>
<reference evidence="5 6" key="1">
    <citation type="submission" date="2016-01" db="EMBL/GenBank/DDBJ databases">
        <title>Genome sequence of the yeast Holleya sinecauda.</title>
        <authorList>
            <person name="Dietrich F.S."/>
        </authorList>
    </citation>
    <scope>NUCLEOTIDE SEQUENCE [LARGE SCALE GENOMIC DNA]</scope>
    <source>
        <strain evidence="5 6">ATCC 58844</strain>
    </source>
</reference>
<comment type="subcellular location">
    <subcellularLocation>
        <location evidence="1">Nucleus</location>
    </subcellularLocation>
</comment>
<dbReference type="EMBL" id="CP014242">
    <property type="protein sequence ID" value="AMD19231.1"/>
    <property type="molecule type" value="Genomic_DNA"/>
</dbReference>
<dbReference type="SUPFAM" id="SSF89550">
    <property type="entry name" value="PHP domain-like"/>
    <property type="match status" value="1"/>
</dbReference>
<dbReference type="Pfam" id="PF01876">
    <property type="entry name" value="RNase_P_p30"/>
    <property type="match status" value="1"/>
</dbReference>
<feature type="region of interest" description="Disordered" evidence="4">
    <location>
        <begin position="272"/>
        <end position="300"/>
    </location>
</feature>
<protein>
    <submittedName>
        <fullName evidence="5">HBR330Cp</fullName>
    </submittedName>
</protein>
<evidence type="ECO:0000313" key="6">
    <source>
        <dbReference type="Proteomes" id="UP000243052"/>
    </source>
</evidence>
<dbReference type="Proteomes" id="UP000243052">
    <property type="component" value="Chromosome ii"/>
</dbReference>
<evidence type="ECO:0000256" key="3">
    <source>
        <dbReference type="ARBA" id="ARBA00022694"/>
    </source>
</evidence>
<keyword evidence="3" id="KW-0819">tRNA processing</keyword>
<dbReference type="InterPro" id="IPR016195">
    <property type="entry name" value="Pol/histidinol_Pase-like"/>
</dbReference>
<dbReference type="InterPro" id="IPR002738">
    <property type="entry name" value="RNase_P_p30"/>
</dbReference>
<organism evidence="5 6">
    <name type="scientific">Eremothecium sinecaudum</name>
    <dbReference type="NCBI Taxonomy" id="45286"/>
    <lineage>
        <taxon>Eukaryota</taxon>
        <taxon>Fungi</taxon>
        <taxon>Dikarya</taxon>
        <taxon>Ascomycota</taxon>
        <taxon>Saccharomycotina</taxon>
        <taxon>Saccharomycetes</taxon>
        <taxon>Saccharomycetales</taxon>
        <taxon>Saccharomycetaceae</taxon>
        <taxon>Eremothecium</taxon>
    </lineage>
</organism>
<dbReference type="GO" id="GO:0005655">
    <property type="term" value="C:nucleolar ribonuclease P complex"/>
    <property type="evidence" value="ECO:0007669"/>
    <property type="project" value="TreeGrafter"/>
</dbReference>
<dbReference type="Gene3D" id="3.20.20.140">
    <property type="entry name" value="Metal-dependent hydrolases"/>
    <property type="match status" value="1"/>
</dbReference>
<evidence type="ECO:0000256" key="1">
    <source>
        <dbReference type="ARBA" id="ARBA00004123"/>
    </source>
</evidence>
<evidence type="ECO:0000256" key="2">
    <source>
        <dbReference type="ARBA" id="ARBA00007331"/>
    </source>
</evidence>
<evidence type="ECO:0000256" key="4">
    <source>
        <dbReference type="SAM" id="MobiDB-lite"/>
    </source>
</evidence>